<name>A0ABR2EI70_9ROSI</name>
<protein>
    <submittedName>
        <fullName evidence="1">Uncharacterized protein</fullName>
    </submittedName>
</protein>
<proteinExistence type="predicted"/>
<comment type="caution">
    <text evidence="1">The sequence shown here is derived from an EMBL/GenBank/DDBJ whole genome shotgun (WGS) entry which is preliminary data.</text>
</comment>
<accession>A0ABR2EI70</accession>
<evidence type="ECO:0000313" key="2">
    <source>
        <dbReference type="Proteomes" id="UP001472677"/>
    </source>
</evidence>
<evidence type="ECO:0000313" key="1">
    <source>
        <dbReference type="EMBL" id="KAK8561689.1"/>
    </source>
</evidence>
<gene>
    <name evidence="1" type="ORF">V6N12_048753</name>
</gene>
<sequence>MTSVRQHAGGGGWLVIVYRTETGAIPSLSISSQSKVVLGMDNRLCMSLCRAEASGKDMTIKEQNSSKCCYLIKQMTAHSLW</sequence>
<dbReference type="EMBL" id="JBBPBM010000013">
    <property type="protein sequence ID" value="KAK8561689.1"/>
    <property type="molecule type" value="Genomic_DNA"/>
</dbReference>
<keyword evidence="2" id="KW-1185">Reference proteome</keyword>
<organism evidence="1 2">
    <name type="scientific">Hibiscus sabdariffa</name>
    <name type="common">roselle</name>
    <dbReference type="NCBI Taxonomy" id="183260"/>
    <lineage>
        <taxon>Eukaryota</taxon>
        <taxon>Viridiplantae</taxon>
        <taxon>Streptophyta</taxon>
        <taxon>Embryophyta</taxon>
        <taxon>Tracheophyta</taxon>
        <taxon>Spermatophyta</taxon>
        <taxon>Magnoliopsida</taxon>
        <taxon>eudicotyledons</taxon>
        <taxon>Gunneridae</taxon>
        <taxon>Pentapetalae</taxon>
        <taxon>rosids</taxon>
        <taxon>malvids</taxon>
        <taxon>Malvales</taxon>
        <taxon>Malvaceae</taxon>
        <taxon>Malvoideae</taxon>
        <taxon>Hibiscus</taxon>
    </lineage>
</organism>
<reference evidence="1 2" key="1">
    <citation type="journal article" date="2024" name="G3 (Bethesda)">
        <title>Genome assembly of Hibiscus sabdariffa L. provides insights into metabolisms of medicinal natural products.</title>
        <authorList>
            <person name="Kim T."/>
        </authorList>
    </citation>
    <scope>NUCLEOTIDE SEQUENCE [LARGE SCALE GENOMIC DNA]</scope>
    <source>
        <strain evidence="1">TK-2024</strain>
        <tissue evidence="1">Old leaves</tissue>
    </source>
</reference>
<dbReference type="Proteomes" id="UP001472677">
    <property type="component" value="Unassembled WGS sequence"/>
</dbReference>